<comment type="caution">
    <text evidence="2">The sequence shown here is derived from an EMBL/GenBank/DDBJ whole genome shotgun (WGS) entry which is preliminary data.</text>
</comment>
<dbReference type="InterPro" id="IPR006429">
    <property type="entry name" value="Phage_lambda_portal"/>
</dbReference>
<accession>A0AAW5QRU4</accession>
<dbReference type="GO" id="GO:0005198">
    <property type="term" value="F:structural molecule activity"/>
    <property type="evidence" value="ECO:0007669"/>
    <property type="project" value="InterPro"/>
</dbReference>
<sequence>MPNKANWIDRAIAVVAPRTAARRVVARAAFDAVARKYDGAALGRLRDGTARSSTSADAEIGRALPMLRARHRDLVRNNPHARKACTVWKNNLVGAGIIARSSSPDPDLNAQTDALWSEWVAQADADGQLDFYGLQELAVGIMVEGGEALIRRRGRKASDGLAVPLQLQILEGDHLDHTKSGLISNGHKVVQGVEFDGIGARSAYWLFRDHPGNAWVMNSSRLRSDPVPASDLLHLYRKERTQTRGVPWGTAVITDLLDEAEYDLSERIRKKIEACVVAIVTGADEDDEGLAPVKVEDADGNAIEKFEPGMIAYAHNGKDVKFNSPQATGGYVDYKSVRHHVIAAGYLIPQALMTGDLSEVNFTSSRVGLVDFRRLVDAIQWLNIVPMFLAPVRAWFCEAAFLAGKLPVPYVPCKYSPPAFESVNPIDDANADLIAMRSGTLTWDDAVAKTGRDPDEVMNEIVERNKKFDDAKLILDSDPRRVTKGGNEQPSQSQQAAEAFAPRSRFRTVA</sequence>
<evidence type="ECO:0000256" key="1">
    <source>
        <dbReference type="SAM" id="MobiDB-lite"/>
    </source>
</evidence>
<proteinExistence type="predicted"/>
<organism evidence="2 3">
    <name type="scientific">Microbaculum marinisediminis</name>
    <dbReference type="NCBI Taxonomy" id="2931392"/>
    <lineage>
        <taxon>Bacteria</taxon>
        <taxon>Pseudomonadati</taxon>
        <taxon>Pseudomonadota</taxon>
        <taxon>Alphaproteobacteria</taxon>
        <taxon>Hyphomicrobiales</taxon>
        <taxon>Tepidamorphaceae</taxon>
        <taxon>Microbaculum</taxon>
    </lineage>
</organism>
<feature type="region of interest" description="Disordered" evidence="1">
    <location>
        <begin position="477"/>
        <end position="510"/>
    </location>
</feature>
<dbReference type="Pfam" id="PF05136">
    <property type="entry name" value="Phage_portal_2"/>
    <property type="match status" value="1"/>
</dbReference>
<dbReference type="AlphaFoldDB" id="A0AAW5QRU4"/>
<name>A0AAW5QRU4_9HYPH</name>
<dbReference type="NCBIfam" id="TIGR01539">
    <property type="entry name" value="portal_lambda"/>
    <property type="match status" value="1"/>
</dbReference>
<gene>
    <name evidence="2" type="ORF">MUB46_01850</name>
</gene>
<dbReference type="EMBL" id="JALIDZ010000001">
    <property type="protein sequence ID" value="MCT8970592.1"/>
    <property type="molecule type" value="Genomic_DNA"/>
</dbReference>
<evidence type="ECO:0000313" key="3">
    <source>
        <dbReference type="Proteomes" id="UP001320898"/>
    </source>
</evidence>
<keyword evidence="3" id="KW-1185">Reference proteome</keyword>
<protein>
    <submittedName>
        <fullName evidence="2">Phage portal protein</fullName>
    </submittedName>
</protein>
<evidence type="ECO:0000313" key="2">
    <source>
        <dbReference type="EMBL" id="MCT8970592.1"/>
    </source>
</evidence>
<feature type="compositionally biased region" description="Low complexity" evidence="1">
    <location>
        <begin position="488"/>
        <end position="502"/>
    </location>
</feature>
<dbReference type="GO" id="GO:0019068">
    <property type="term" value="P:virion assembly"/>
    <property type="evidence" value="ECO:0007669"/>
    <property type="project" value="InterPro"/>
</dbReference>
<reference evidence="2 3" key="1">
    <citation type="submission" date="2022-04" db="EMBL/GenBank/DDBJ databases">
        <authorList>
            <person name="Ye Y.-Q."/>
            <person name="Du Z.-J."/>
        </authorList>
    </citation>
    <scope>NUCLEOTIDE SEQUENCE [LARGE SCALE GENOMIC DNA]</scope>
    <source>
        <strain evidence="2 3">A6E488</strain>
    </source>
</reference>
<dbReference type="Proteomes" id="UP001320898">
    <property type="component" value="Unassembled WGS sequence"/>
</dbReference>
<dbReference type="RefSeq" id="WP_261614157.1">
    <property type="nucleotide sequence ID" value="NZ_JALIDZ010000001.1"/>
</dbReference>